<evidence type="ECO:0000256" key="6">
    <source>
        <dbReference type="ARBA" id="ARBA00022846"/>
    </source>
</evidence>
<keyword evidence="16" id="KW-1185">Reference proteome</keyword>
<dbReference type="InterPro" id="IPR015943">
    <property type="entry name" value="WD40/YVTN_repeat-like_dom_sf"/>
</dbReference>
<evidence type="ECO:0000313" key="16">
    <source>
        <dbReference type="Proteomes" id="UP001558652"/>
    </source>
</evidence>
<evidence type="ECO:0000256" key="2">
    <source>
        <dbReference type="ARBA" id="ARBA00004496"/>
    </source>
</evidence>
<accession>A0ABD0Y0S2</accession>
<evidence type="ECO:0000256" key="1">
    <source>
        <dbReference type="ARBA" id="ARBA00004230"/>
    </source>
</evidence>
<feature type="compositionally biased region" description="Polar residues" evidence="14">
    <location>
        <begin position="689"/>
        <end position="700"/>
    </location>
</feature>
<gene>
    <name evidence="15" type="ORF">AAG570_004384</name>
</gene>
<evidence type="ECO:0000256" key="14">
    <source>
        <dbReference type="SAM" id="MobiDB-lite"/>
    </source>
</evidence>
<dbReference type="PROSITE" id="PS50294">
    <property type="entry name" value="WD_REPEATS_REGION"/>
    <property type="match status" value="3"/>
</dbReference>
<keyword evidence="6" id="KW-0282">Flagellum</keyword>
<evidence type="ECO:0000256" key="4">
    <source>
        <dbReference type="ARBA" id="ARBA00022574"/>
    </source>
</evidence>
<keyword evidence="5" id="KW-0677">Repeat</keyword>
<dbReference type="Pfam" id="PF00400">
    <property type="entry name" value="WD40"/>
    <property type="match status" value="7"/>
</dbReference>
<keyword evidence="8" id="KW-0966">Cell projection</keyword>
<evidence type="ECO:0000256" key="11">
    <source>
        <dbReference type="ARBA" id="ARBA00046056"/>
    </source>
</evidence>
<dbReference type="InterPro" id="IPR036322">
    <property type="entry name" value="WD40_repeat_dom_sf"/>
</dbReference>
<comment type="subcellular location">
    <subcellularLocation>
        <location evidence="1">Cell projection</location>
        <location evidence="1">Cilium</location>
        <location evidence="1">Flagellum</location>
    </subcellularLocation>
    <subcellularLocation>
        <location evidence="2">Cytoplasm</location>
    </subcellularLocation>
</comment>
<evidence type="ECO:0000256" key="5">
    <source>
        <dbReference type="ARBA" id="ARBA00022737"/>
    </source>
</evidence>
<comment type="similarity">
    <text evidence="9">Belongs to the CFAP52 family.</text>
</comment>
<dbReference type="InterPro" id="IPR019775">
    <property type="entry name" value="WD40_repeat_CS"/>
</dbReference>
<dbReference type="Gene3D" id="2.130.10.10">
    <property type="entry name" value="YVTN repeat-like/Quinoprotein amine dehydrogenase"/>
    <property type="match status" value="4"/>
</dbReference>
<feature type="repeat" description="WD" evidence="13">
    <location>
        <begin position="566"/>
        <end position="607"/>
    </location>
</feature>
<dbReference type="Proteomes" id="UP001558652">
    <property type="component" value="Unassembled WGS sequence"/>
</dbReference>
<evidence type="ECO:0000256" key="8">
    <source>
        <dbReference type="ARBA" id="ARBA00023273"/>
    </source>
</evidence>
<comment type="caution">
    <text evidence="15">The sequence shown here is derived from an EMBL/GenBank/DDBJ whole genome shotgun (WGS) entry which is preliminary data.</text>
</comment>
<dbReference type="FunFam" id="2.130.10.10:FF:001320">
    <property type="entry name" value="Predicted protein"/>
    <property type="match status" value="1"/>
</dbReference>
<dbReference type="PROSITE" id="PS00678">
    <property type="entry name" value="WD_REPEATS_1"/>
    <property type="match status" value="1"/>
</dbReference>
<evidence type="ECO:0000256" key="3">
    <source>
        <dbReference type="ARBA" id="ARBA00022490"/>
    </source>
</evidence>
<keyword evidence="3" id="KW-0963">Cytoplasm</keyword>
<dbReference type="AlphaFoldDB" id="A0ABD0Y0S2"/>
<dbReference type="PROSITE" id="PS50082">
    <property type="entry name" value="WD_REPEATS_2"/>
    <property type="match status" value="5"/>
</dbReference>
<dbReference type="FunFam" id="2.130.10.10:FF:000207">
    <property type="entry name" value="Cilia- and flagella-associated protein 52"/>
    <property type="match status" value="1"/>
</dbReference>
<dbReference type="GO" id="GO:0031514">
    <property type="term" value="C:motile cilium"/>
    <property type="evidence" value="ECO:0007669"/>
    <property type="project" value="UniProtKB-SubCell"/>
</dbReference>
<evidence type="ECO:0000313" key="15">
    <source>
        <dbReference type="EMBL" id="KAL1117056.1"/>
    </source>
</evidence>
<evidence type="ECO:0000256" key="12">
    <source>
        <dbReference type="ARBA" id="ARBA00047117"/>
    </source>
</evidence>
<comment type="subunit">
    <text evidence="12">Microtubule inner protein component of sperm flagellar doublet microtubules. Interacts with BRCA2. Interacts with the CCT chaperonin complex. Interacts with HSP70. Interacts with AK8. Interacts with CFAP45. Interacts with DNAI1. Interacts with IQDC.</text>
</comment>
<name>A0ABD0Y0S2_9HEMI</name>
<feature type="non-terminal residue" evidence="15">
    <location>
        <position position="1"/>
    </location>
</feature>
<evidence type="ECO:0000256" key="9">
    <source>
        <dbReference type="ARBA" id="ARBA00029456"/>
    </source>
</evidence>
<comment type="function">
    <text evidence="11">Microtubule inner protein (MIP) part of the dynein-decorated doublet microtubules (DMTs) in cilia axoneme. Important for proper ciliary and flagellar beating. May act in cooperation with CFAP45 and axonemal dynein subunit DNAH11. May play a role in cell growth and/or survival.</text>
</comment>
<feature type="repeat" description="WD" evidence="13">
    <location>
        <begin position="438"/>
        <end position="479"/>
    </location>
</feature>
<feature type="repeat" description="WD" evidence="13">
    <location>
        <begin position="608"/>
        <end position="639"/>
    </location>
</feature>
<dbReference type="EMBL" id="JBFDAA010000016">
    <property type="protein sequence ID" value="KAL1117056.1"/>
    <property type="molecule type" value="Genomic_DNA"/>
</dbReference>
<feature type="repeat" description="WD" evidence="13">
    <location>
        <begin position="482"/>
        <end position="523"/>
    </location>
</feature>
<proteinExistence type="inferred from homology"/>
<protein>
    <recommendedName>
        <fullName evidence="10">Cilia- and flagella-associated protein 52</fullName>
    </recommendedName>
</protein>
<dbReference type="InterPro" id="IPR001680">
    <property type="entry name" value="WD40_rpt"/>
</dbReference>
<organism evidence="15 16">
    <name type="scientific">Ranatra chinensis</name>
    <dbReference type="NCBI Taxonomy" id="642074"/>
    <lineage>
        <taxon>Eukaryota</taxon>
        <taxon>Metazoa</taxon>
        <taxon>Ecdysozoa</taxon>
        <taxon>Arthropoda</taxon>
        <taxon>Hexapoda</taxon>
        <taxon>Insecta</taxon>
        <taxon>Pterygota</taxon>
        <taxon>Neoptera</taxon>
        <taxon>Paraneoptera</taxon>
        <taxon>Hemiptera</taxon>
        <taxon>Heteroptera</taxon>
        <taxon>Panheteroptera</taxon>
        <taxon>Nepomorpha</taxon>
        <taxon>Nepidae</taxon>
        <taxon>Ranatrinae</taxon>
        <taxon>Ranatra</taxon>
    </lineage>
</organism>
<evidence type="ECO:0000256" key="7">
    <source>
        <dbReference type="ARBA" id="ARBA00023069"/>
    </source>
</evidence>
<sequence length="712" mass="78331">IASGSGSAPKGLRAHPDRIHIVYPLGSKLAVQNTKTKQQWFLEGHNNAITAVAISKTGKYVASGQVNQIGFRVPVIVWDFETREEYFRHETHKVRVESVMFSCCETYIMSLGGRDDSNIVAYNIHTKEVICGAFSSNRNAGDAVTLGILNNRPPCFITGGVSTLKVWTLCPKAKSVKGWDVAMGKIKRKVTCIEVEKNDKYAYCGTSTGDIVKVGLNFSEDPKEYQPIKTPRMIGCYAKLPLKKSPPGKPPTCDLYKMGVRQLILLDNNLMVVGAGDGTVEMIEELETVAVDHNGSSFVLAIPTYPLFKKIRTCSVGSLVTSLQMLKKQLIVGTLRCEVFLVDFKTFEVSLILTCHTSAIYDLAFPDDYSGVFATASKNDVRVWNVEHARELLRITVHNFTCSSIVFSYDGRYIATGWNDGNIRAFTPQSGKVIFMIRNAHNKGVSSLALTRDCKRLISGGGEGQVRVWEVRKERQELQMILKEHKGPVSAISIASNNREAASASTDGTCVIWDLNKGIRQTVIFQTTLFMSVQFHPTDCQVLTCGTNRQICYWEVYDGTLLRELEGSRVAALNTLHISKDGEHFVTGSNDTFVKLWSYNKGVMTHFGKGHAGVVTSVSFSPDKSILVSASADGSIFIWRTPFGKVGEEVLPGGEGAGSCHQPAVKKKLDKMRPVCKSSKEELISKISPAQSVHSISSGPCTPRHPGEENCF</sequence>
<feature type="region of interest" description="Disordered" evidence="14">
    <location>
        <begin position="689"/>
        <end position="712"/>
    </location>
</feature>
<keyword evidence="7" id="KW-0969">Cilium</keyword>
<dbReference type="SUPFAM" id="SSF50978">
    <property type="entry name" value="WD40 repeat-like"/>
    <property type="match status" value="2"/>
</dbReference>
<dbReference type="GO" id="GO:0005930">
    <property type="term" value="C:axoneme"/>
    <property type="evidence" value="ECO:0007669"/>
    <property type="project" value="UniProtKB-ARBA"/>
</dbReference>
<dbReference type="PANTHER" id="PTHR13720">
    <property type="entry name" value="WD-40 REPEAT PROTEIN"/>
    <property type="match status" value="1"/>
</dbReference>
<reference evidence="15 16" key="1">
    <citation type="submission" date="2024-07" db="EMBL/GenBank/DDBJ databases">
        <title>Chromosome-level genome assembly of the water stick insect Ranatra chinensis (Heteroptera: Nepidae).</title>
        <authorList>
            <person name="Liu X."/>
        </authorList>
    </citation>
    <scope>NUCLEOTIDE SEQUENCE [LARGE SCALE GENOMIC DNA]</scope>
    <source>
        <strain evidence="15">Cailab_2021Rc</strain>
        <tissue evidence="15">Muscle</tissue>
    </source>
</reference>
<evidence type="ECO:0000256" key="13">
    <source>
        <dbReference type="PROSITE-ProRule" id="PRU00221"/>
    </source>
</evidence>
<feature type="repeat" description="WD" evidence="13">
    <location>
        <begin position="353"/>
        <end position="394"/>
    </location>
</feature>
<dbReference type="CDD" id="cd00200">
    <property type="entry name" value="WD40"/>
    <property type="match status" value="1"/>
</dbReference>
<keyword evidence="4 13" id="KW-0853">WD repeat</keyword>
<dbReference type="InterPro" id="IPR050630">
    <property type="entry name" value="WD_repeat_EMAP"/>
</dbReference>
<dbReference type="SMART" id="SM00320">
    <property type="entry name" value="WD40"/>
    <property type="match status" value="10"/>
</dbReference>
<dbReference type="PANTHER" id="PTHR13720:SF14">
    <property type="entry name" value="CILIA- AND FLAGELLA-ASSOCIATED PROTEIN 52"/>
    <property type="match status" value="1"/>
</dbReference>
<evidence type="ECO:0000256" key="10">
    <source>
        <dbReference type="ARBA" id="ARBA00029552"/>
    </source>
</evidence>